<dbReference type="Pfam" id="PF05334">
    <property type="entry name" value="DUF719"/>
    <property type="match status" value="1"/>
</dbReference>
<sequence>MSDSEAPSDPAGSSEFAETEAPLQQLQQPMPVTLTDSAQQTPDSSPQIPTGDSTTDNSTDVTPTRKERKTRKRPEPKPPVEVQETREEKPKVEQEPAKTSSELTVARGGWGYWGSWGKSIMSTASATVATVGQGITQAIEKAETSLGIPSSTELSAPIREEDKQEGEPSNETDKGEGDGASAMGMFSSLSSVVQSTGKTVLTGGLDALEFIGKKTMDVIAEGDPGFKKTKGLMIKTNTLSQVLREAKEREEHQTAREVSSDTEKKAHYGMLFDEFQGLAHLEALEILSRESESKVKSVLTTLSGEELAQLKEDLKLIKEPFSLVEFDDEEVEEKKDEDGAEFLRELTEALDALHIPTTADKLGKVSKNACDQIAQMTKPIKEEERNEEEVAKTYTVENVHSSAIKSLAELTARSIEQFHKVAEMILLCNNQKVTTLEQAKILSQITIVLCKEISLLSKKFTSCLTTIGASNSASYIQDAFQLLMPVLEVSHIQSSADSNQQ</sequence>
<feature type="region of interest" description="Disordered" evidence="3">
    <location>
        <begin position="142"/>
        <end position="183"/>
    </location>
</feature>
<feature type="region of interest" description="Disordered" evidence="3">
    <location>
        <begin position="1"/>
        <end position="104"/>
    </location>
</feature>
<reference evidence="4" key="2">
    <citation type="submission" date="2025-09" db="UniProtKB">
        <authorList>
            <consortium name="Ensembl"/>
        </authorList>
    </citation>
    <scope>IDENTIFICATION</scope>
</reference>
<gene>
    <name evidence="4" type="primary">FAM114A2</name>
    <name evidence="4" type="synonym">LOC109872951</name>
</gene>
<dbReference type="AlphaFoldDB" id="A0A8C7JY61"/>
<protein>
    <submittedName>
        <fullName evidence="4">Family with sequence similarity 114 member A2</fullName>
    </submittedName>
</protein>
<dbReference type="Proteomes" id="UP000694557">
    <property type="component" value="Unassembled WGS sequence"/>
</dbReference>
<evidence type="ECO:0000256" key="1">
    <source>
        <dbReference type="ARBA" id="ARBA00006903"/>
    </source>
</evidence>
<evidence type="ECO:0000256" key="2">
    <source>
        <dbReference type="ARBA" id="ARBA00022553"/>
    </source>
</evidence>
<proteinExistence type="inferred from homology"/>
<feature type="compositionally biased region" description="Polar residues" evidence="3">
    <location>
        <begin position="22"/>
        <end position="60"/>
    </location>
</feature>
<evidence type="ECO:0000313" key="4">
    <source>
        <dbReference type="Ensembl" id="ENSOKIP00005093177.1"/>
    </source>
</evidence>
<dbReference type="GeneTree" id="ENSGT00390000010054"/>
<dbReference type="PANTHER" id="PTHR12842">
    <property type="entry name" value="FI01459P"/>
    <property type="match status" value="1"/>
</dbReference>
<feature type="compositionally biased region" description="Basic and acidic residues" evidence="3">
    <location>
        <begin position="158"/>
        <end position="177"/>
    </location>
</feature>
<keyword evidence="5" id="KW-1185">Reference proteome</keyword>
<reference evidence="4" key="1">
    <citation type="submission" date="2025-08" db="UniProtKB">
        <authorList>
            <consortium name="Ensembl"/>
        </authorList>
    </citation>
    <scope>IDENTIFICATION</scope>
</reference>
<dbReference type="Ensembl" id="ENSOKIT00005099535.1">
    <property type="protein sequence ID" value="ENSOKIP00005093177.1"/>
    <property type="gene ID" value="ENSOKIG00005040538.1"/>
</dbReference>
<comment type="similarity">
    <text evidence="1">Belongs to the FAM114 family.</text>
</comment>
<evidence type="ECO:0000313" key="5">
    <source>
        <dbReference type="Proteomes" id="UP000694557"/>
    </source>
</evidence>
<organism evidence="4 5">
    <name type="scientific">Oncorhynchus kisutch</name>
    <name type="common">Coho salmon</name>
    <name type="synonym">Salmo kisutch</name>
    <dbReference type="NCBI Taxonomy" id="8019"/>
    <lineage>
        <taxon>Eukaryota</taxon>
        <taxon>Metazoa</taxon>
        <taxon>Chordata</taxon>
        <taxon>Craniata</taxon>
        <taxon>Vertebrata</taxon>
        <taxon>Euteleostomi</taxon>
        <taxon>Actinopterygii</taxon>
        <taxon>Neopterygii</taxon>
        <taxon>Teleostei</taxon>
        <taxon>Protacanthopterygii</taxon>
        <taxon>Salmoniformes</taxon>
        <taxon>Salmonidae</taxon>
        <taxon>Salmoninae</taxon>
        <taxon>Oncorhynchus</taxon>
    </lineage>
</organism>
<dbReference type="InterPro" id="IPR007998">
    <property type="entry name" value="DUF719"/>
</dbReference>
<dbReference type="PANTHER" id="PTHR12842:SF3">
    <property type="entry name" value="PROTEIN FAM114A2"/>
    <property type="match status" value="1"/>
</dbReference>
<keyword evidence="2" id="KW-0597">Phosphoprotein</keyword>
<feature type="compositionally biased region" description="Basic and acidic residues" evidence="3">
    <location>
        <begin position="73"/>
        <end position="96"/>
    </location>
</feature>
<accession>A0A8C7JY61</accession>
<evidence type="ECO:0000256" key="3">
    <source>
        <dbReference type="SAM" id="MobiDB-lite"/>
    </source>
</evidence>
<name>A0A8C7JY61_ONCKI</name>